<dbReference type="Gene3D" id="3.40.190.10">
    <property type="entry name" value="Periplasmic binding protein-like II"/>
    <property type="match status" value="2"/>
</dbReference>
<dbReference type="NCBIfam" id="TIGR00975">
    <property type="entry name" value="3a0107s03"/>
    <property type="match status" value="1"/>
</dbReference>
<dbReference type="NCBIfam" id="NF008171">
    <property type="entry name" value="PRK10918.1"/>
    <property type="match status" value="1"/>
</dbReference>
<dbReference type="CDD" id="cd13565">
    <property type="entry name" value="PBP2_PstS"/>
    <property type="match status" value="1"/>
</dbReference>
<evidence type="ECO:0000256" key="5">
    <source>
        <dbReference type="SAM" id="SignalP"/>
    </source>
</evidence>
<dbReference type="Proteomes" id="UP000030700">
    <property type="component" value="Unassembled WGS sequence"/>
</dbReference>
<evidence type="ECO:0000256" key="4">
    <source>
        <dbReference type="PIRNR" id="PIRNR002756"/>
    </source>
</evidence>
<dbReference type="GO" id="GO:0043190">
    <property type="term" value="C:ATP-binding cassette (ABC) transporter complex"/>
    <property type="evidence" value="ECO:0007669"/>
    <property type="project" value="InterPro"/>
</dbReference>
<evidence type="ECO:0000256" key="3">
    <source>
        <dbReference type="ARBA" id="ARBA00022592"/>
    </source>
</evidence>
<evidence type="ECO:0000313" key="7">
    <source>
        <dbReference type="EMBL" id="GAK50257.1"/>
    </source>
</evidence>
<dbReference type="GO" id="GO:0042301">
    <property type="term" value="F:phosphate ion binding"/>
    <property type="evidence" value="ECO:0007669"/>
    <property type="project" value="InterPro"/>
</dbReference>
<sequence>MKKLFSTLAAVALFAVGTMASAEITINGAGASFPFPVYSQWAFKYNELTGMKLNYQSIGSGGGIAQIKAKTVDFGASDAPLGIDELNEAGLVQFPMIMGGVVPVVNIKDIAPGALKLSNDVLANIFLGKITKWNDAAIAELNAGVKLPAQDITVVYRSDGSGTTNIFTDYLSKVSAEWKEKIGVGKTVEWPAGVGGKGNEGVAAYVQQVEGSIGYVEYAYALQNKLADVALKNREGNVVNATISSFQSAAANADWQNAPGFALFLTDQPGKDSWPITGVSYILIYKEQANAENAAAMLKFFDWCYTHGADIATGLQYVPMPENVVKMVQQVWTEQVKINGAPAWPAK</sequence>
<dbReference type="SUPFAM" id="SSF53850">
    <property type="entry name" value="Periplasmic binding protein-like II"/>
    <property type="match status" value="1"/>
</dbReference>
<protein>
    <recommendedName>
        <fullName evidence="4">Phosphate-binding protein</fullName>
    </recommendedName>
</protein>
<evidence type="ECO:0000259" key="6">
    <source>
        <dbReference type="Pfam" id="PF12849"/>
    </source>
</evidence>
<evidence type="ECO:0000313" key="8">
    <source>
        <dbReference type="Proteomes" id="UP000030700"/>
    </source>
</evidence>
<organism evidence="7">
    <name type="scientific">Candidatus Moduliflexus flocculans</name>
    <dbReference type="NCBI Taxonomy" id="1499966"/>
    <lineage>
        <taxon>Bacteria</taxon>
        <taxon>Candidatus Moduliflexota</taxon>
        <taxon>Candidatus Moduliflexia</taxon>
        <taxon>Candidatus Moduliflexales</taxon>
        <taxon>Candidatus Moduliflexaceae</taxon>
    </lineage>
</organism>
<keyword evidence="3 4" id="KW-0592">Phosphate transport</keyword>
<proteinExistence type="inferred from homology"/>
<name>A0A0S6VXP5_9BACT</name>
<evidence type="ECO:0000256" key="1">
    <source>
        <dbReference type="ARBA" id="ARBA00008725"/>
    </source>
</evidence>
<dbReference type="GO" id="GO:0035435">
    <property type="term" value="P:phosphate ion transmembrane transport"/>
    <property type="evidence" value="ECO:0007669"/>
    <property type="project" value="InterPro"/>
</dbReference>
<dbReference type="InterPro" id="IPR005673">
    <property type="entry name" value="ABC_phos-bd_PstS"/>
</dbReference>
<feature type="signal peptide" evidence="5">
    <location>
        <begin position="1"/>
        <end position="22"/>
    </location>
</feature>
<reference evidence="7" key="1">
    <citation type="journal article" date="2015" name="PeerJ">
        <title>First genomic representation of candidate bacterial phylum KSB3 points to enhanced environmental sensing as a trigger of wastewater bulking.</title>
        <authorList>
            <person name="Sekiguchi Y."/>
            <person name="Ohashi A."/>
            <person name="Parks D.H."/>
            <person name="Yamauchi T."/>
            <person name="Tyson G.W."/>
            <person name="Hugenholtz P."/>
        </authorList>
    </citation>
    <scope>NUCLEOTIDE SEQUENCE [LARGE SCALE GENOMIC DNA]</scope>
</reference>
<dbReference type="InterPro" id="IPR024370">
    <property type="entry name" value="PBP_domain"/>
</dbReference>
<dbReference type="PANTHER" id="PTHR42996">
    <property type="entry name" value="PHOSPHATE-BINDING PROTEIN PSTS"/>
    <property type="match status" value="1"/>
</dbReference>
<feature type="chain" id="PRO_5006631510" description="Phosphate-binding protein" evidence="5">
    <location>
        <begin position="23"/>
        <end position="347"/>
    </location>
</feature>
<dbReference type="PANTHER" id="PTHR42996:SF1">
    <property type="entry name" value="PHOSPHATE-BINDING PROTEIN PSTS"/>
    <property type="match status" value="1"/>
</dbReference>
<keyword evidence="2 4" id="KW-0813">Transport</keyword>
<dbReference type="InterPro" id="IPR050962">
    <property type="entry name" value="Phosphate-bind_PstS"/>
</dbReference>
<dbReference type="HOGENOM" id="CLU_034528_1_0_0"/>
<evidence type="ECO:0000256" key="2">
    <source>
        <dbReference type="ARBA" id="ARBA00022448"/>
    </source>
</evidence>
<accession>A0A0S6VXP5</accession>
<feature type="domain" description="PBP" evidence="6">
    <location>
        <begin position="23"/>
        <end position="304"/>
    </location>
</feature>
<dbReference type="Pfam" id="PF12849">
    <property type="entry name" value="PBP_like_2"/>
    <property type="match status" value="1"/>
</dbReference>
<dbReference type="PIRSF" id="PIRSF002756">
    <property type="entry name" value="PstS"/>
    <property type="match status" value="1"/>
</dbReference>
<keyword evidence="5" id="KW-0732">Signal</keyword>
<dbReference type="EMBL" id="DF820456">
    <property type="protein sequence ID" value="GAK50257.1"/>
    <property type="molecule type" value="Genomic_DNA"/>
</dbReference>
<keyword evidence="8" id="KW-1185">Reference proteome</keyword>
<dbReference type="AlphaFoldDB" id="A0A0S6VXP5"/>
<gene>
    <name evidence="7" type="ORF">U14_01485</name>
</gene>
<dbReference type="STRING" id="1499966.U14_01485"/>
<comment type="similarity">
    <text evidence="1 4">Belongs to the PstS family.</text>
</comment>